<evidence type="ECO:0000256" key="1">
    <source>
        <dbReference type="SAM" id="Coils"/>
    </source>
</evidence>
<protein>
    <submittedName>
        <fullName evidence="3">Plasmid replication region DNA-binding N-term</fullName>
    </submittedName>
</protein>
<dbReference type="InterPro" id="IPR021104">
    <property type="entry name" value="KfrA_DNA-bd_N"/>
</dbReference>
<name>A0A0P7Y988_9GAMM</name>
<reference evidence="3 4" key="1">
    <citation type="submission" date="2015-09" db="EMBL/GenBank/DDBJ databases">
        <title>Identification and resolution of microdiversity through metagenomic sequencing of parallel consortia.</title>
        <authorList>
            <person name="Nelson W.C."/>
            <person name="Romine M.F."/>
            <person name="Lindemann S.R."/>
        </authorList>
    </citation>
    <scope>NUCLEOTIDE SEQUENCE [LARGE SCALE GENOMIC DNA]</scope>
    <source>
        <strain evidence="3">HL-55</strain>
    </source>
</reference>
<gene>
    <name evidence="3" type="ORF">HLUCCX14_17310</name>
</gene>
<proteinExistence type="predicted"/>
<evidence type="ECO:0000313" key="4">
    <source>
        <dbReference type="Proteomes" id="UP000050416"/>
    </source>
</evidence>
<dbReference type="Pfam" id="PF11740">
    <property type="entry name" value="KfrA_N"/>
    <property type="match status" value="1"/>
</dbReference>
<keyword evidence="1" id="KW-0175">Coiled coil</keyword>
<organism evidence="3 4">
    <name type="scientific">Marinobacter excellens HL-55</name>
    <dbReference type="NCBI Taxonomy" id="1305731"/>
    <lineage>
        <taxon>Bacteria</taxon>
        <taxon>Pseudomonadati</taxon>
        <taxon>Pseudomonadota</taxon>
        <taxon>Gammaproteobacteria</taxon>
        <taxon>Pseudomonadales</taxon>
        <taxon>Marinobacteraceae</taxon>
        <taxon>Marinobacter</taxon>
    </lineage>
</organism>
<dbReference type="EMBL" id="LJZQ01000043">
    <property type="protein sequence ID" value="KPQ26804.1"/>
    <property type="molecule type" value="Genomic_DNA"/>
</dbReference>
<dbReference type="STRING" id="1305731.GCA_000934705_03220"/>
<comment type="caution">
    <text evidence="3">The sequence shown here is derived from an EMBL/GenBank/DDBJ whole genome shotgun (WGS) entry which is preliminary data.</text>
</comment>
<dbReference type="Proteomes" id="UP000050416">
    <property type="component" value="Unassembled WGS sequence"/>
</dbReference>
<feature type="domain" description="KfrA N-terminal DNA-binding" evidence="2">
    <location>
        <begin position="9"/>
        <end position="132"/>
    </location>
</feature>
<accession>A0A0P7Y988</accession>
<dbReference type="PATRIC" id="fig|1305731.5.peg.2427"/>
<dbReference type="GO" id="GO:0003677">
    <property type="term" value="F:DNA binding"/>
    <property type="evidence" value="ECO:0007669"/>
    <property type="project" value="UniProtKB-KW"/>
</dbReference>
<evidence type="ECO:0000313" key="3">
    <source>
        <dbReference type="EMBL" id="KPQ26804.1"/>
    </source>
</evidence>
<evidence type="ECO:0000259" key="2">
    <source>
        <dbReference type="Pfam" id="PF11740"/>
    </source>
</evidence>
<dbReference type="AlphaFoldDB" id="A0A0P7Y988"/>
<feature type="coiled-coil region" evidence="1">
    <location>
        <begin position="94"/>
        <end position="174"/>
    </location>
</feature>
<keyword evidence="3" id="KW-0238">DNA-binding</keyword>
<sequence length="194" mass="22120">MRPAEIANQEIIDAGKRLQSTGKNITGYGLRRILGAGDPKRLKSVWDEFSAKDKTDRNTDLRLPAELEDLVAELENNLVEQIRPLTVQIYDGALKAAQRQVSETSRELKQLKLEIDAEILDANAIIEDLEQRLAHSTQRLQETSEELKQSEEARFRYERQAITLEAEVNQLRENSTHEELMKRIIALESKGKNG</sequence>